<feature type="compositionally biased region" description="Polar residues" evidence="1">
    <location>
        <begin position="40"/>
        <end position="52"/>
    </location>
</feature>
<feature type="region of interest" description="Disordered" evidence="1">
    <location>
        <begin position="31"/>
        <end position="71"/>
    </location>
</feature>
<evidence type="ECO:0000256" key="1">
    <source>
        <dbReference type="SAM" id="MobiDB-lite"/>
    </source>
</evidence>
<dbReference type="EMBL" id="PVNL01000121">
    <property type="protein sequence ID" value="PRP99279.1"/>
    <property type="molecule type" value="Genomic_DNA"/>
</dbReference>
<sequence length="71" mass="7140">MALTIAPRTGAGTSRSDAKLRAAASTLTSARGLSSCARWPTTTPREGSSQASVVELGVTKGSESSSLENSA</sequence>
<accession>A0A2S9Y2G1</accession>
<feature type="compositionally biased region" description="Polar residues" evidence="1">
    <location>
        <begin position="61"/>
        <end position="71"/>
    </location>
</feature>
<evidence type="ECO:0000313" key="2">
    <source>
        <dbReference type="EMBL" id="PRP99279.1"/>
    </source>
</evidence>
<evidence type="ECO:0000313" key="3">
    <source>
        <dbReference type="Proteomes" id="UP000238823"/>
    </source>
</evidence>
<comment type="caution">
    <text evidence="2">The sequence shown here is derived from an EMBL/GenBank/DDBJ whole genome shotgun (WGS) entry which is preliminary data.</text>
</comment>
<organism evidence="2 3">
    <name type="scientific">Enhygromyxa salina</name>
    <dbReference type="NCBI Taxonomy" id="215803"/>
    <lineage>
        <taxon>Bacteria</taxon>
        <taxon>Pseudomonadati</taxon>
        <taxon>Myxococcota</taxon>
        <taxon>Polyangia</taxon>
        <taxon>Nannocystales</taxon>
        <taxon>Nannocystaceae</taxon>
        <taxon>Enhygromyxa</taxon>
    </lineage>
</organism>
<proteinExistence type="predicted"/>
<dbReference type="Proteomes" id="UP000238823">
    <property type="component" value="Unassembled WGS sequence"/>
</dbReference>
<gene>
    <name evidence="2" type="ORF">ENSA7_63210</name>
</gene>
<reference evidence="2 3" key="1">
    <citation type="submission" date="2018-03" db="EMBL/GenBank/DDBJ databases">
        <title>Draft Genome Sequences of the Obligatory Marine Myxobacteria Enhygromyxa salina SWB007.</title>
        <authorList>
            <person name="Poehlein A."/>
            <person name="Moghaddam J.A."/>
            <person name="Harms H."/>
            <person name="Alanjari M."/>
            <person name="Koenig G.M."/>
            <person name="Daniel R."/>
            <person name="Schaeberle T.F."/>
        </authorList>
    </citation>
    <scope>NUCLEOTIDE SEQUENCE [LARGE SCALE GENOMIC DNA]</scope>
    <source>
        <strain evidence="2 3">SWB007</strain>
    </source>
</reference>
<name>A0A2S9Y2G1_9BACT</name>
<dbReference type="AlphaFoldDB" id="A0A2S9Y2G1"/>
<protein>
    <submittedName>
        <fullName evidence="2">Uncharacterized protein</fullName>
    </submittedName>
</protein>